<dbReference type="PANTHER" id="PTHR19957">
    <property type="entry name" value="SYNTAXIN"/>
    <property type="match status" value="1"/>
</dbReference>
<protein>
    <recommendedName>
        <fullName evidence="10">t-SNARE coiled-coil homology domain-containing protein</fullName>
    </recommendedName>
</protein>
<accession>A0A1X6PFK2</accession>
<evidence type="ECO:0000256" key="6">
    <source>
        <dbReference type="ARBA" id="ARBA00023054"/>
    </source>
</evidence>
<dbReference type="GO" id="GO:0005484">
    <property type="term" value="F:SNAP receptor activity"/>
    <property type="evidence" value="ECO:0007669"/>
    <property type="project" value="InterPro"/>
</dbReference>
<dbReference type="InterPro" id="IPR010989">
    <property type="entry name" value="SNARE"/>
</dbReference>
<evidence type="ECO:0000256" key="2">
    <source>
        <dbReference type="ARBA" id="ARBA00009063"/>
    </source>
</evidence>
<organism evidence="11 12">
    <name type="scientific">Porphyra umbilicalis</name>
    <name type="common">Purple laver</name>
    <name type="synonym">Red alga</name>
    <dbReference type="NCBI Taxonomy" id="2786"/>
    <lineage>
        <taxon>Eukaryota</taxon>
        <taxon>Rhodophyta</taxon>
        <taxon>Bangiophyceae</taxon>
        <taxon>Bangiales</taxon>
        <taxon>Bangiaceae</taxon>
        <taxon>Porphyra</taxon>
    </lineage>
</organism>
<dbReference type="PROSITE" id="PS00914">
    <property type="entry name" value="SYNTAXIN"/>
    <property type="match status" value="1"/>
</dbReference>
<evidence type="ECO:0000313" key="11">
    <source>
        <dbReference type="EMBL" id="OSX79618.1"/>
    </source>
</evidence>
<dbReference type="Proteomes" id="UP000218209">
    <property type="component" value="Unassembled WGS sequence"/>
</dbReference>
<feature type="region of interest" description="Disordered" evidence="8">
    <location>
        <begin position="1"/>
        <end position="41"/>
    </location>
</feature>
<evidence type="ECO:0000313" key="12">
    <source>
        <dbReference type="Proteomes" id="UP000218209"/>
    </source>
</evidence>
<evidence type="ECO:0000256" key="7">
    <source>
        <dbReference type="ARBA" id="ARBA00023136"/>
    </source>
</evidence>
<feature type="compositionally biased region" description="Gly residues" evidence="8">
    <location>
        <begin position="1"/>
        <end position="10"/>
    </location>
</feature>
<dbReference type="GO" id="GO:0000149">
    <property type="term" value="F:SNARE binding"/>
    <property type="evidence" value="ECO:0007669"/>
    <property type="project" value="TreeGrafter"/>
</dbReference>
<dbReference type="SMART" id="SM00397">
    <property type="entry name" value="t_SNARE"/>
    <property type="match status" value="1"/>
</dbReference>
<dbReference type="GO" id="GO:0048278">
    <property type="term" value="P:vesicle docking"/>
    <property type="evidence" value="ECO:0007669"/>
    <property type="project" value="TreeGrafter"/>
</dbReference>
<dbReference type="OrthoDB" id="421009at2759"/>
<feature type="compositionally biased region" description="Low complexity" evidence="8">
    <location>
        <begin position="25"/>
        <end position="41"/>
    </location>
</feature>
<dbReference type="InterPro" id="IPR006012">
    <property type="entry name" value="Syntaxin/epimorphin_CS"/>
</dbReference>
<evidence type="ECO:0000256" key="1">
    <source>
        <dbReference type="ARBA" id="ARBA00004211"/>
    </source>
</evidence>
<name>A0A1X6PFK2_PORUM</name>
<dbReference type="GO" id="GO:0006886">
    <property type="term" value="P:intracellular protein transport"/>
    <property type="evidence" value="ECO:0007669"/>
    <property type="project" value="InterPro"/>
</dbReference>
<keyword evidence="3" id="KW-0813">Transport</keyword>
<feature type="region of interest" description="Disordered" evidence="8">
    <location>
        <begin position="82"/>
        <end position="108"/>
    </location>
</feature>
<reference evidence="11 12" key="1">
    <citation type="submission" date="2017-03" db="EMBL/GenBank/DDBJ databases">
        <title>WGS assembly of Porphyra umbilicalis.</title>
        <authorList>
            <person name="Brawley S.H."/>
            <person name="Blouin N.A."/>
            <person name="Ficko-Blean E."/>
            <person name="Wheeler G.L."/>
            <person name="Lohr M."/>
            <person name="Goodson H.V."/>
            <person name="Jenkins J.W."/>
            <person name="Blaby-Haas C.E."/>
            <person name="Helliwell K.E."/>
            <person name="Chan C."/>
            <person name="Marriage T."/>
            <person name="Bhattacharya D."/>
            <person name="Klein A.S."/>
            <person name="Badis Y."/>
            <person name="Brodie J."/>
            <person name="Cao Y."/>
            <person name="Collen J."/>
            <person name="Dittami S.M."/>
            <person name="Gachon C.M."/>
            <person name="Green B.R."/>
            <person name="Karpowicz S."/>
            <person name="Kim J.W."/>
            <person name="Kudahl U."/>
            <person name="Lin S."/>
            <person name="Michel G."/>
            <person name="Mittag M."/>
            <person name="Olson B.J."/>
            <person name="Pangilinan J."/>
            <person name="Peng Y."/>
            <person name="Qiu H."/>
            <person name="Shu S."/>
            <person name="Singer J.T."/>
            <person name="Smith A.G."/>
            <person name="Sprecher B.N."/>
            <person name="Wagner V."/>
            <person name="Wang W."/>
            <person name="Wang Z.-Y."/>
            <person name="Yan J."/>
            <person name="Yarish C."/>
            <person name="Zoeuner-Riek S."/>
            <person name="Zhuang Y."/>
            <person name="Zou Y."/>
            <person name="Lindquist E.A."/>
            <person name="Grimwood J."/>
            <person name="Barry K."/>
            <person name="Rokhsar D.S."/>
            <person name="Schmutz J."/>
            <person name="Stiller J.W."/>
            <person name="Grossman A.R."/>
            <person name="Prochnik S.E."/>
        </authorList>
    </citation>
    <scope>NUCLEOTIDE SEQUENCE [LARGE SCALE GENOMIC DNA]</scope>
    <source>
        <strain evidence="11">4086291</strain>
    </source>
</reference>
<gene>
    <name evidence="11" type="ORF">BU14_0074s0048</name>
</gene>
<sequence length="387" mass="38880">MRRRPLGGGSPLLPPSDAPPLVVRGSGRPEGPGAPAGAPPCVDWAPAAGAAAMATPRGSLRNRTAEFYAAVDAAVARQSAGAKGAKGGTLSAARPPQSPHPPSSRAARSPFTALAATASADITRTSTKLATLTRLASRTSLFDDPSAEIAALTSAIKADLANLHATLTRLGQLRGAAATQQAGQHSSSVVDGLKARLGATASGFQTVLKLRTESLAAADARRSRFQKAPPPPPAGVRRTAAAGAGAAAGGGAGAVAIDLGGGSLGAATGGGGGGAMMAGGSGGAMRQQLVSRPTENAYAASRADAVRQVETTIVELGQIFNQLATMVSEQGEVVERIDANVEEVGRNVNAGHGQLVEYYNSVASNRGLILKVFGVLFAFLILWVFMA</sequence>
<evidence type="ECO:0000256" key="5">
    <source>
        <dbReference type="ARBA" id="ARBA00022989"/>
    </source>
</evidence>
<evidence type="ECO:0000256" key="8">
    <source>
        <dbReference type="SAM" id="MobiDB-lite"/>
    </source>
</evidence>
<proteinExistence type="inferred from homology"/>
<dbReference type="SUPFAM" id="SSF47661">
    <property type="entry name" value="t-snare proteins"/>
    <property type="match status" value="1"/>
</dbReference>
<evidence type="ECO:0000256" key="3">
    <source>
        <dbReference type="ARBA" id="ARBA00022448"/>
    </source>
</evidence>
<dbReference type="CDD" id="cd15844">
    <property type="entry name" value="SNARE_syntaxin5"/>
    <property type="match status" value="1"/>
</dbReference>
<dbReference type="PROSITE" id="PS50192">
    <property type="entry name" value="T_SNARE"/>
    <property type="match status" value="1"/>
</dbReference>
<dbReference type="EMBL" id="KV918788">
    <property type="protein sequence ID" value="OSX79618.1"/>
    <property type="molecule type" value="Genomic_DNA"/>
</dbReference>
<dbReference type="PANTHER" id="PTHR19957:SF3">
    <property type="entry name" value="SYNTAXIN-5"/>
    <property type="match status" value="1"/>
</dbReference>
<keyword evidence="7 9" id="KW-0472">Membrane</keyword>
<evidence type="ECO:0000256" key="4">
    <source>
        <dbReference type="ARBA" id="ARBA00022692"/>
    </source>
</evidence>
<dbReference type="GO" id="GO:0000139">
    <property type="term" value="C:Golgi membrane"/>
    <property type="evidence" value="ECO:0007669"/>
    <property type="project" value="TreeGrafter"/>
</dbReference>
<feature type="domain" description="T-SNARE coiled-coil homology" evidence="10">
    <location>
        <begin position="296"/>
        <end position="358"/>
    </location>
</feature>
<keyword evidence="4 9" id="KW-0812">Transmembrane</keyword>
<dbReference type="GO" id="GO:0006888">
    <property type="term" value="P:endoplasmic reticulum to Golgi vesicle-mediated transport"/>
    <property type="evidence" value="ECO:0007669"/>
    <property type="project" value="TreeGrafter"/>
</dbReference>
<dbReference type="Pfam" id="PF05739">
    <property type="entry name" value="SNARE"/>
    <property type="match status" value="1"/>
</dbReference>
<evidence type="ECO:0000256" key="9">
    <source>
        <dbReference type="SAM" id="Phobius"/>
    </source>
</evidence>
<keyword evidence="12" id="KW-1185">Reference proteome</keyword>
<feature type="region of interest" description="Disordered" evidence="8">
    <location>
        <begin position="222"/>
        <end position="241"/>
    </location>
</feature>
<keyword evidence="5 9" id="KW-1133">Transmembrane helix</keyword>
<dbReference type="InterPro" id="IPR000727">
    <property type="entry name" value="T_SNARE_dom"/>
</dbReference>
<keyword evidence="6" id="KW-0175">Coiled coil</keyword>
<dbReference type="Gene3D" id="1.20.58.70">
    <property type="match status" value="1"/>
</dbReference>
<dbReference type="InterPro" id="IPR045242">
    <property type="entry name" value="Syntaxin"/>
</dbReference>
<evidence type="ECO:0000259" key="10">
    <source>
        <dbReference type="PROSITE" id="PS50192"/>
    </source>
</evidence>
<comment type="similarity">
    <text evidence="2">Belongs to the syntaxin family.</text>
</comment>
<dbReference type="AlphaFoldDB" id="A0A1X6PFK2"/>
<feature type="transmembrane region" description="Helical" evidence="9">
    <location>
        <begin position="368"/>
        <end position="386"/>
    </location>
</feature>
<dbReference type="GO" id="GO:0006906">
    <property type="term" value="P:vesicle fusion"/>
    <property type="evidence" value="ECO:0007669"/>
    <property type="project" value="TreeGrafter"/>
</dbReference>
<comment type="subcellular location">
    <subcellularLocation>
        <location evidence="1">Membrane</location>
        <topology evidence="1">Single-pass type IV membrane protein</topology>
    </subcellularLocation>
</comment>
<dbReference type="GO" id="GO:0031201">
    <property type="term" value="C:SNARE complex"/>
    <property type="evidence" value="ECO:0007669"/>
    <property type="project" value="TreeGrafter"/>
</dbReference>